<evidence type="ECO:0000313" key="2">
    <source>
        <dbReference type="Proteomes" id="UP000241362"/>
    </source>
</evidence>
<gene>
    <name evidence="1" type="ORF">C5F44_02625</name>
</gene>
<reference evidence="1 2" key="1">
    <citation type="submission" date="2018-03" db="EMBL/GenBank/DDBJ databases">
        <title>Rhodobacter blasticus.</title>
        <authorList>
            <person name="Meyer T.E."/>
            <person name="Miller S."/>
            <person name="Lodha T."/>
            <person name="Gandham S."/>
            <person name="Chintalapati S."/>
            <person name="Chintalapati V.R."/>
        </authorList>
    </citation>
    <scope>NUCLEOTIDE SEQUENCE [LARGE SCALE GENOMIC DNA]</scope>
    <source>
        <strain evidence="1 2">DSM 2131</strain>
    </source>
</reference>
<accession>A0A2T4JDG4</accession>
<proteinExistence type="predicted"/>
<keyword evidence="2" id="KW-1185">Reference proteome</keyword>
<name>A0A2T4JDG4_FUSBL</name>
<dbReference type="EMBL" id="PZKE01000002">
    <property type="protein sequence ID" value="PTE15952.1"/>
    <property type="molecule type" value="Genomic_DNA"/>
</dbReference>
<sequence length="82" mass="9364">MTRRPIITDHALVRYLERVVGIDVEAHRRAIEERTALAVEHGACAVVSEGWRYTITDCHVTTVMPRRRDLALPRMLPAEDEA</sequence>
<dbReference type="RefSeq" id="WP_107671961.1">
    <property type="nucleotide sequence ID" value="NZ_PZKE01000002.1"/>
</dbReference>
<organism evidence="1 2">
    <name type="scientific">Fuscovulum blasticum DSM 2131</name>
    <dbReference type="NCBI Taxonomy" id="1188250"/>
    <lineage>
        <taxon>Bacteria</taxon>
        <taxon>Pseudomonadati</taxon>
        <taxon>Pseudomonadota</taxon>
        <taxon>Alphaproteobacteria</taxon>
        <taxon>Rhodobacterales</taxon>
        <taxon>Paracoccaceae</taxon>
        <taxon>Pseudogemmobacter</taxon>
    </lineage>
</organism>
<dbReference type="Proteomes" id="UP000241362">
    <property type="component" value="Unassembled WGS sequence"/>
</dbReference>
<protein>
    <submittedName>
        <fullName evidence="1">Uncharacterized protein</fullName>
    </submittedName>
</protein>
<evidence type="ECO:0000313" key="1">
    <source>
        <dbReference type="EMBL" id="PTE15952.1"/>
    </source>
</evidence>
<dbReference type="AlphaFoldDB" id="A0A2T4JDG4"/>
<comment type="caution">
    <text evidence="1">The sequence shown here is derived from an EMBL/GenBank/DDBJ whole genome shotgun (WGS) entry which is preliminary data.</text>
</comment>